<dbReference type="GO" id="GO:0007131">
    <property type="term" value="P:reciprocal meiotic recombination"/>
    <property type="evidence" value="ECO:0007669"/>
    <property type="project" value="InterPro"/>
</dbReference>
<dbReference type="PANTHER" id="PTHR22663">
    <property type="entry name" value="RING FINGER PROTEIN NARYA-RELATED"/>
    <property type="match status" value="1"/>
</dbReference>
<dbReference type="GO" id="GO:0016925">
    <property type="term" value="P:protein sumoylation"/>
    <property type="evidence" value="ECO:0007669"/>
    <property type="project" value="TreeGrafter"/>
</dbReference>
<dbReference type="PROSITE" id="PS00518">
    <property type="entry name" value="ZF_RING_1"/>
    <property type="match status" value="1"/>
</dbReference>
<evidence type="ECO:0000256" key="3">
    <source>
        <dbReference type="ARBA" id="ARBA00022833"/>
    </source>
</evidence>
<dbReference type="CDD" id="cd16746">
    <property type="entry name" value="RING-HC_RNF212"/>
    <property type="match status" value="1"/>
</dbReference>
<keyword evidence="4" id="KW-0469">Meiosis</keyword>
<feature type="domain" description="RING-type" evidence="11">
    <location>
        <begin position="7"/>
        <end position="46"/>
    </location>
</feature>
<gene>
    <name evidence="12" type="ORF">J1605_009216</name>
</gene>
<keyword evidence="13" id="KW-1185">Reference proteome</keyword>
<feature type="region of interest" description="Disordered" evidence="10">
    <location>
        <begin position="139"/>
        <end position="230"/>
    </location>
</feature>
<evidence type="ECO:0000256" key="5">
    <source>
        <dbReference type="ARBA" id="ARBA00059057"/>
    </source>
</evidence>
<comment type="caution">
    <text evidence="12">The sequence shown here is derived from an EMBL/GenBank/DDBJ whole genome shotgun (WGS) entry which is preliminary data.</text>
</comment>
<dbReference type="InterPro" id="IPR017907">
    <property type="entry name" value="Znf_RING_CS"/>
</dbReference>
<dbReference type="GO" id="GO:0008270">
    <property type="term" value="F:zinc ion binding"/>
    <property type="evidence" value="ECO:0007669"/>
    <property type="project" value="UniProtKB-KW"/>
</dbReference>
<dbReference type="InterPro" id="IPR001841">
    <property type="entry name" value="Znf_RING"/>
</dbReference>
<keyword evidence="3" id="KW-0862">Zinc</keyword>
<evidence type="ECO:0000256" key="8">
    <source>
        <dbReference type="ARBA" id="ARBA00083473"/>
    </source>
</evidence>
<dbReference type="GO" id="GO:0019789">
    <property type="term" value="F:SUMO transferase activity"/>
    <property type="evidence" value="ECO:0007669"/>
    <property type="project" value="InterPro"/>
</dbReference>
<dbReference type="AlphaFoldDB" id="A0AB34GVK4"/>
<evidence type="ECO:0000256" key="1">
    <source>
        <dbReference type="ARBA" id="ARBA00022723"/>
    </source>
</evidence>
<dbReference type="PROSITE" id="PS50089">
    <property type="entry name" value="ZF_RING_2"/>
    <property type="match status" value="1"/>
</dbReference>
<dbReference type="FunFam" id="3.30.40.10:FF:000839">
    <property type="entry name" value="Ring finger protein 212"/>
    <property type="match status" value="1"/>
</dbReference>
<feature type="compositionally biased region" description="Low complexity" evidence="10">
    <location>
        <begin position="191"/>
        <end position="203"/>
    </location>
</feature>
<proteinExistence type="predicted"/>
<reference evidence="12 13" key="1">
    <citation type="submission" date="2022-11" db="EMBL/GenBank/DDBJ databases">
        <title>Whole genome sequence of Eschrichtius robustus ER-17-0199.</title>
        <authorList>
            <person name="Bruniche-Olsen A."/>
            <person name="Black A.N."/>
            <person name="Fields C.J."/>
            <person name="Walden K."/>
            <person name="Dewoody J.A."/>
        </authorList>
    </citation>
    <scope>NUCLEOTIDE SEQUENCE [LARGE SCALE GENOMIC DNA]</scope>
    <source>
        <strain evidence="12">ER-17-0199</strain>
        <tissue evidence="12">Blubber</tissue>
    </source>
</reference>
<keyword evidence="2 9" id="KW-0863">Zinc-finger</keyword>
<dbReference type="GO" id="GO:0007129">
    <property type="term" value="P:homologous chromosome pairing at meiosis"/>
    <property type="evidence" value="ECO:0007669"/>
    <property type="project" value="TreeGrafter"/>
</dbReference>
<evidence type="ECO:0000256" key="7">
    <source>
        <dbReference type="ARBA" id="ARBA00080634"/>
    </source>
</evidence>
<evidence type="ECO:0000313" key="12">
    <source>
        <dbReference type="EMBL" id="KAJ8783511.1"/>
    </source>
</evidence>
<evidence type="ECO:0000313" key="13">
    <source>
        <dbReference type="Proteomes" id="UP001159641"/>
    </source>
</evidence>
<name>A0AB34GVK4_ESCRO</name>
<evidence type="ECO:0000259" key="11">
    <source>
        <dbReference type="PROSITE" id="PS50089"/>
    </source>
</evidence>
<evidence type="ECO:0000256" key="9">
    <source>
        <dbReference type="PROSITE-ProRule" id="PRU00175"/>
    </source>
</evidence>
<evidence type="ECO:0000256" key="2">
    <source>
        <dbReference type="ARBA" id="ARBA00022771"/>
    </source>
</evidence>
<dbReference type="InterPro" id="IPR042123">
    <property type="entry name" value="Zip3/RNF212-like"/>
</dbReference>
<protein>
    <recommendedName>
        <fullName evidence="6">Probable E3 SUMO-protein ligase RNF212</fullName>
    </recommendedName>
    <alternativeName>
        <fullName evidence="8">Probable E3 SUMO-protein transferase RNF212</fullName>
    </alternativeName>
    <alternativeName>
        <fullName evidence="7">RING finger protein 212</fullName>
    </alternativeName>
</protein>
<comment type="function">
    <text evidence="5">SUMO E3 ligase that acts as a regulator of crossing-over during meiosis: required to couple chromosome synapsis to the formation of crossover-specific recombination complexes. Localizes to recombination sites and stabilizes meiosis-specific recombination factors, such as MutS-gamma complex proteins (MSH4 and MSH5) and TEX11. May mediate sumoylation of target proteins MSH4 and/or MSH5, leading to enhance their binding to recombination sites. Acts as a limiting factor for crossover designation and/or reinforcement and plays an antagonist role with CCNB1IP1/HEI10 in the regulation of meiotic recombination.</text>
</comment>
<keyword evidence="1" id="KW-0479">Metal-binding</keyword>
<evidence type="ECO:0000256" key="4">
    <source>
        <dbReference type="ARBA" id="ARBA00023254"/>
    </source>
</evidence>
<evidence type="ECO:0000256" key="10">
    <source>
        <dbReference type="SAM" id="MobiDB-lite"/>
    </source>
</evidence>
<dbReference type="GO" id="GO:0000795">
    <property type="term" value="C:synaptonemal complex"/>
    <property type="evidence" value="ECO:0007669"/>
    <property type="project" value="InterPro"/>
</dbReference>
<organism evidence="12 13">
    <name type="scientific">Eschrichtius robustus</name>
    <name type="common">California gray whale</name>
    <name type="synonym">Eschrichtius gibbosus</name>
    <dbReference type="NCBI Taxonomy" id="9764"/>
    <lineage>
        <taxon>Eukaryota</taxon>
        <taxon>Metazoa</taxon>
        <taxon>Chordata</taxon>
        <taxon>Craniata</taxon>
        <taxon>Vertebrata</taxon>
        <taxon>Euteleostomi</taxon>
        <taxon>Mammalia</taxon>
        <taxon>Eutheria</taxon>
        <taxon>Laurasiatheria</taxon>
        <taxon>Artiodactyla</taxon>
        <taxon>Whippomorpha</taxon>
        <taxon>Cetacea</taxon>
        <taxon>Mysticeti</taxon>
        <taxon>Eschrichtiidae</taxon>
        <taxon>Eschrichtius</taxon>
    </lineage>
</organism>
<evidence type="ECO:0000256" key="6">
    <source>
        <dbReference type="ARBA" id="ARBA00074434"/>
    </source>
</evidence>
<sequence length="230" mass="24428">MAGWVFCNRCFQPPQGTVCFSLTNCGHVYCDVCLRKGKRDECLICKVPCRTVLLSKRTDSDIQALFMGIDGLCRKYARDTSQAQPPLLAACHLPSEAVWRSGQEPPEAEALPWGSATRPTVLALWPACLEAVVSQPAKTIPSPGRLLSGSDVARSTASPPRPEVGSRAADWAAPPEPSARTPAAPPEGAVPLLRPRSSGRPPGTSAERPCGPAPPRFLSRAGAAAVRRAL</sequence>
<dbReference type="EMBL" id="JAIQCJ010002084">
    <property type="protein sequence ID" value="KAJ8783511.1"/>
    <property type="molecule type" value="Genomic_DNA"/>
</dbReference>
<accession>A0AB34GVK4</accession>
<dbReference type="Pfam" id="PF14634">
    <property type="entry name" value="zf-RING_5"/>
    <property type="match status" value="1"/>
</dbReference>
<dbReference type="Proteomes" id="UP001159641">
    <property type="component" value="Unassembled WGS sequence"/>
</dbReference>
<dbReference type="PANTHER" id="PTHR22663:SF21">
    <property type="entry name" value="E3 SUMO-PROTEIN LIGASE RNF212-RELATED"/>
    <property type="match status" value="1"/>
</dbReference>